<dbReference type="Gene3D" id="1.20.1740.10">
    <property type="entry name" value="Amino acid/polyamine transporter I"/>
    <property type="match status" value="1"/>
</dbReference>
<proteinExistence type="predicted"/>
<dbReference type="Proteomes" id="UP000030762">
    <property type="component" value="Unassembled WGS sequence"/>
</dbReference>
<dbReference type="EMBL" id="JH767308">
    <property type="protein sequence ID" value="EQC25116.1"/>
    <property type="molecule type" value="Genomic_DNA"/>
</dbReference>
<keyword evidence="1" id="KW-1133">Transmembrane helix</keyword>
<dbReference type="RefSeq" id="XP_008621466.1">
    <property type="nucleotide sequence ID" value="XM_008623244.1"/>
</dbReference>
<feature type="transmembrane region" description="Helical" evidence="1">
    <location>
        <begin position="84"/>
        <end position="107"/>
    </location>
</feature>
<evidence type="ECO:0000313" key="3">
    <source>
        <dbReference type="Proteomes" id="UP000030762"/>
    </source>
</evidence>
<dbReference type="OMA" id="GACECLY"/>
<dbReference type="AlphaFoldDB" id="T0PSA2"/>
<feature type="transmembrane region" description="Helical" evidence="1">
    <location>
        <begin position="207"/>
        <end position="231"/>
    </location>
</feature>
<keyword evidence="1" id="KW-0812">Transmembrane</keyword>
<sequence length="336" mass="35963">MAEVSSALPFGGGVFGLSRCSLGYYLGFVVGACECLYYILYTSALTLTLGDLVAPTLGTVFVPLIWFGTHAAAVLFHILQNRWFWHLTAGVVVFGLGLVALYCAGVWRALHDEVSAKAASSDSGWTILKLLPLYTHSFIGIDALSSFADHVQRPIDIVPVGQARGSYSVLIVSALVFASSTIVPPTTTAGGLTRGFQEVLGIDESSAALVSLPLLIPAIGAFVLTSSNILTGLAKSSLVYRRLARPLLGYNCYPRTLVVCSLLSFGLAWLAQTIPVLGRNLYNVSFLFAMPTYMAHAYGFLYLGAKFPAHKRSFVSPLGRMAGVYAIGIFGLCWIS</sequence>
<dbReference type="GeneID" id="19957738"/>
<evidence type="ECO:0000256" key="1">
    <source>
        <dbReference type="SAM" id="Phobius"/>
    </source>
</evidence>
<keyword evidence="3" id="KW-1185">Reference proteome</keyword>
<dbReference type="VEuPathDB" id="FungiDB:SDRG_17011"/>
<feature type="transmembrane region" description="Helical" evidence="1">
    <location>
        <begin position="317"/>
        <end position="335"/>
    </location>
</feature>
<dbReference type="InParanoid" id="T0PSA2"/>
<reference evidence="2 3" key="1">
    <citation type="submission" date="2012-04" db="EMBL/GenBank/DDBJ databases">
        <title>The Genome Sequence of Saprolegnia declina VS20.</title>
        <authorList>
            <consortium name="The Broad Institute Genome Sequencing Platform"/>
            <person name="Russ C."/>
            <person name="Nusbaum C."/>
            <person name="Tyler B."/>
            <person name="van West P."/>
            <person name="Dieguez-Uribeondo J."/>
            <person name="de Bruijn I."/>
            <person name="Tripathy S."/>
            <person name="Jiang R."/>
            <person name="Young S.K."/>
            <person name="Zeng Q."/>
            <person name="Gargeya S."/>
            <person name="Fitzgerald M."/>
            <person name="Haas B."/>
            <person name="Abouelleil A."/>
            <person name="Alvarado L."/>
            <person name="Arachchi H.M."/>
            <person name="Berlin A."/>
            <person name="Chapman S.B."/>
            <person name="Goldberg J."/>
            <person name="Griggs A."/>
            <person name="Gujja S."/>
            <person name="Hansen M."/>
            <person name="Howarth C."/>
            <person name="Imamovic A."/>
            <person name="Larimer J."/>
            <person name="McCowen C."/>
            <person name="Montmayeur A."/>
            <person name="Murphy C."/>
            <person name="Neiman D."/>
            <person name="Pearson M."/>
            <person name="Priest M."/>
            <person name="Roberts A."/>
            <person name="Saif S."/>
            <person name="Shea T."/>
            <person name="Sisk P."/>
            <person name="Sykes S."/>
            <person name="Wortman J."/>
            <person name="Nusbaum C."/>
            <person name="Birren B."/>
        </authorList>
    </citation>
    <scope>NUCLEOTIDE SEQUENCE [LARGE SCALE GENOMIC DNA]</scope>
    <source>
        <strain evidence="2 3">VS20</strain>
    </source>
</reference>
<evidence type="ECO:0008006" key="4">
    <source>
        <dbReference type="Google" id="ProtNLM"/>
    </source>
</evidence>
<accession>T0PSA2</accession>
<name>T0PSA2_SAPDV</name>
<keyword evidence="1" id="KW-0472">Membrane</keyword>
<feature type="transmembrane region" description="Helical" evidence="1">
    <location>
        <begin position="22"/>
        <end position="40"/>
    </location>
</feature>
<organism evidence="2 3">
    <name type="scientific">Saprolegnia diclina (strain VS20)</name>
    <dbReference type="NCBI Taxonomy" id="1156394"/>
    <lineage>
        <taxon>Eukaryota</taxon>
        <taxon>Sar</taxon>
        <taxon>Stramenopiles</taxon>
        <taxon>Oomycota</taxon>
        <taxon>Saprolegniomycetes</taxon>
        <taxon>Saprolegniales</taxon>
        <taxon>Saprolegniaceae</taxon>
        <taxon>Saprolegnia</taxon>
    </lineage>
</organism>
<feature type="transmembrane region" description="Helical" evidence="1">
    <location>
        <begin position="52"/>
        <end position="78"/>
    </location>
</feature>
<gene>
    <name evidence="2" type="ORF">SDRG_17011</name>
</gene>
<feature type="transmembrane region" description="Helical" evidence="1">
    <location>
        <begin position="252"/>
        <end position="272"/>
    </location>
</feature>
<feature type="transmembrane region" description="Helical" evidence="1">
    <location>
        <begin position="284"/>
        <end position="305"/>
    </location>
</feature>
<feature type="non-terminal residue" evidence="2">
    <location>
        <position position="336"/>
    </location>
</feature>
<protein>
    <recommendedName>
        <fullName evidence="4">Amino acid transporter transmembrane domain-containing protein</fullName>
    </recommendedName>
</protein>
<dbReference type="OrthoDB" id="10375695at2759"/>
<feature type="transmembrane region" description="Helical" evidence="1">
    <location>
        <begin position="167"/>
        <end position="187"/>
    </location>
</feature>
<evidence type="ECO:0000313" key="2">
    <source>
        <dbReference type="EMBL" id="EQC25116.1"/>
    </source>
</evidence>